<dbReference type="Pfam" id="PF13181">
    <property type="entry name" value="TPR_8"/>
    <property type="match status" value="1"/>
</dbReference>
<reference evidence="5" key="1">
    <citation type="journal article" date="2020" name="Stud. Mycol.">
        <title>101 Dothideomycetes genomes: a test case for predicting lifestyles and emergence of pathogens.</title>
        <authorList>
            <person name="Haridas S."/>
            <person name="Albert R."/>
            <person name="Binder M."/>
            <person name="Bloem J."/>
            <person name="Labutti K."/>
            <person name="Salamov A."/>
            <person name="Andreopoulos B."/>
            <person name="Baker S."/>
            <person name="Barry K."/>
            <person name="Bills G."/>
            <person name="Bluhm B."/>
            <person name="Cannon C."/>
            <person name="Castanera R."/>
            <person name="Culley D."/>
            <person name="Daum C."/>
            <person name="Ezra D."/>
            <person name="Gonzalez J."/>
            <person name="Henrissat B."/>
            <person name="Kuo A."/>
            <person name="Liang C."/>
            <person name="Lipzen A."/>
            <person name="Lutzoni F."/>
            <person name="Magnuson J."/>
            <person name="Mondo S."/>
            <person name="Nolan M."/>
            <person name="Ohm R."/>
            <person name="Pangilinan J."/>
            <person name="Park H.-J."/>
            <person name="Ramirez L."/>
            <person name="Alfaro M."/>
            <person name="Sun H."/>
            <person name="Tritt A."/>
            <person name="Yoshinaga Y."/>
            <person name="Zwiers L.-H."/>
            <person name="Turgeon B."/>
            <person name="Goodwin S."/>
            <person name="Spatafora J."/>
            <person name="Crous P."/>
            <person name="Grigoriev I."/>
        </authorList>
    </citation>
    <scope>NUCLEOTIDE SEQUENCE</scope>
    <source>
        <strain evidence="5">CBS 123094</strain>
    </source>
</reference>
<dbReference type="InterPro" id="IPR011990">
    <property type="entry name" value="TPR-like_helical_dom_sf"/>
</dbReference>
<evidence type="ECO:0000256" key="2">
    <source>
        <dbReference type="ARBA" id="ARBA00022803"/>
    </source>
</evidence>
<accession>A0A6A5W002</accession>
<dbReference type="GO" id="GO:0016593">
    <property type="term" value="C:Cdc73/Paf1 complex"/>
    <property type="evidence" value="ECO:0007669"/>
    <property type="project" value="TreeGrafter"/>
</dbReference>
<feature type="region of interest" description="Disordered" evidence="4">
    <location>
        <begin position="688"/>
        <end position="709"/>
    </location>
</feature>
<evidence type="ECO:0000256" key="3">
    <source>
        <dbReference type="PROSITE-ProRule" id="PRU00339"/>
    </source>
</evidence>
<dbReference type="InterPro" id="IPR019734">
    <property type="entry name" value="TPR_rpt"/>
</dbReference>
<dbReference type="SMART" id="SM00028">
    <property type="entry name" value="TPR"/>
    <property type="match status" value="10"/>
</dbReference>
<sequence>MATAHYGNGVNGNGAVFPAARYSAVPPHITVPVPEDDDTFDVEIQLDDEIQDDPTELCTLLSSVHSAKNVWMTVAIGYAKHKKLDVAIEVLSKAVAEFAKGRAEDRLSILNALCWLYLLKCREAPRVLPDGKSPNDVRLKDYYIQAATSVLNDASRISPSYPPLFLARGVLYLLRASLQPPTTSSSGQMSADRMDTLKQAAKCFEDALRNSNGKNLMAKMGKARVNYTMGRYAEALKLYQNVLESSPDLIDPDPRIGIGCCFWQLGFKDDAAGAWQRSLELNPQSKIALILLGIYNFQLTAPLVPSDPNLLALIRKAMDKYISPAFQLDKNYPLSAATLGSFFVVKKDYAKAETLGRRAIELTDVNAIASDGWYQLARAEHAKGDTSKATDCYQKADVARGGEDRGYIPAKFGSAQMKVIQGDYDGAKFRLEKILQQQSTFEAQVLLGTLYAEDVFSPDAAKSTEEKANDTRKALKLLEDVTKAWKDAKKKASPDQSVLLNLARLYEDDYPEKSLKCLEEVEQMELDAIDEDDYPEGVEDEASRKRLLRELLPPQLLNNMGCFHYQSERYVQARELFQSALNACVTAATKDASTDTDALVTSISYNLGRTYEAEGMVDEARDVYNGLLSRHGEYVDAQLRLAYIALRQSPTDEGPKAVKALYESNKTNLEVRTLMGWYISRSKKRSSNFADDAEQHHHKHTLQDNGSAHKHDRYALVGMGNINLTIAREMRRDTEAEKEKRRKTYERAVEFFDKVLQIDPKNAYAVQGIAIALAEDKKNYPEALQAFTKVKETLKDYSVFMNLGHVYVELKQYSRAIENYEIALSKERARDPTILSCLGRVWLLRAKKEQSLAAMKTALEYSERCLEIAPDNLHFQFNVAFVQISIAGLVNGLKNHLRTCKDIKTAKAGLDEAIETFIRIAKAPNPPFPRYDIEQRANMGRNTMRGQAEEALKKQEAYENQNTEKLQAARAQRDAELRAREEEKRKAEEAAAEERRKIREERERLAERDREYMEKRVEEDRRRQELIDDSEMRKTERGARRKQGGGGSASKRKKANYDDSETEAGLSSDAAERPRRRRTTVSGDDGGEEEERPRQKKRKLERKSKVSSKFKSAETIVDSDVSDDDAAAPPATSDVGTPGGADTGDEGVSAPRSRKAARVISEDEDEDDGGAVKAHGNGDLGMDDDEDE</sequence>
<feature type="compositionally biased region" description="Basic and acidic residues" evidence="4">
    <location>
        <begin position="971"/>
        <end position="997"/>
    </location>
</feature>
<gene>
    <name evidence="5" type="ORF">P154DRAFT_526586</name>
</gene>
<dbReference type="SUPFAM" id="SSF81901">
    <property type="entry name" value="HCP-like"/>
    <property type="match status" value="1"/>
</dbReference>
<dbReference type="Gene3D" id="1.25.40.10">
    <property type="entry name" value="Tetratricopeptide repeat domain"/>
    <property type="match status" value="5"/>
</dbReference>
<protein>
    <submittedName>
        <fullName evidence="5">TPR-like protein</fullName>
    </submittedName>
</protein>
<proteinExistence type="predicted"/>
<dbReference type="Pfam" id="PF13432">
    <property type="entry name" value="TPR_16"/>
    <property type="match status" value="2"/>
</dbReference>
<dbReference type="GO" id="GO:0006368">
    <property type="term" value="P:transcription elongation by RNA polymerase II"/>
    <property type="evidence" value="ECO:0007669"/>
    <property type="project" value="TreeGrafter"/>
</dbReference>
<feature type="region of interest" description="Disordered" evidence="4">
    <location>
        <begin position="1014"/>
        <end position="1188"/>
    </location>
</feature>
<dbReference type="InterPro" id="IPR031101">
    <property type="entry name" value="Ctr9"/>
</dbReference>
<dbReference type="AlphaFoldDB" id="A0A6A5W002"/>
<feature type="region of interest" description="Disordered" evidence="4">
    <location>
        <begin position="956"/>
        <end position="997"/>
    </location>
</feature>
<evidence type="ECO:0000313" key="6">
    <source>
        <dbReference type="Proteomes" id="UP000799779"/>
    </source>
</evidence>
<feature type="compositionally biased region" description="Basic residues" evidence="4">
    <location>
        <begin position="1094"/>
        <end position="1108"/>
    </location>
</feature>
<dbReference type="Proteomes" id="UP000799779">
    <property type="component" value="Unassembled WGS sequence"/>
</dbReference>
<dbReference type="PANTHER" id="PTHR14027">
    <property type="entry name" value="RNA POLYMERASE-ASSOCIATED PROTEIN CTR9"/>
    <property type="match status" value="1"/>
</dbReference>
<dbReference type="GO" id="GO:0006355">
    <property type="term" value="P:regulation of DNA-templated transcription"/>
    <property type="evidence" value="ECO:0007669"/>
    <property type="project" value="InterPro"/>
</dbReference>
<dbReference type="PROSITE" id="PS50005">
    <property type="entry name" value="TPR"/>
    <property type="match status" value="1"/>
</dbReference>
<feature type="compositionally biased region" description="Basic and acidic residues" evidence="4">
    <location>
        <begin position="1014"/>
        <end position="1038"/>
    </location>
</feature>
<evidence type="ECO:0000256" key="1">
    <source>
        <dbReference type="ARBA" id="ARBA00022737"/>
    </source>
</evidence>
<dbReference type="GO" id="GO:0000993">
    <property type="term" value="F:RNA polymerase II complex binding"/>
    <property type="evidence" value="ECO:0007669"/>
    <property type="project" value="TreeGrafter"/>
</dbReference>
<keyword evidence="1" id="KW-0677">Repeat</keyword>
<name>A0A6A5W002_9PLEO</name>
<feature type="repeat" description="TPR" evidence="3">
    <location>
        <begin position="797"/>
        <end position="830"/>
    </location>
</feature>
<keyword evidence="6" id="KW-1185">Reference proteome</keyword>
<dbReference type="EMBL" id="ML977645">
    <property type="protein sequence ID" value="KAF1995103.1"/>
    <property type="molecule type" value="Genomic_DNA"/>
</dbReference>
<dbReference type="OrthoDB" id="343875at2759"/>
<keyword evidence="2 3" id="KW-0802">TPR repeat</keyword>
<dbReference type="SUPFAM" id="SSF48452">
    <property type="entry name" value="TPR-like"/>
    <property type="match status" value="2"/>
</dbReference>
<dbReference type="PANTHER" id="PTHR14027:SF2">
    <property type="entry name" value="RNA POLYMERASE-ASSOCIATED PROTEIN CTR9 HOMOLOG"/>
    <property type="match status" value="1"/>
</dbReference>
<evidence type="ECO:0000313" key="5">
    <source>
        <dbReference type="EMBL" id="KAF1995103.1"/>
    </source>
</evidence>
<evidence type="ECO:0000256" key="4">
    <source>
        <dbReference type="SAM" id="MobiDB-lite"/>
    </source>
</evidence>
<organism evidence="5 6">
    <name type="scientific">Amniculicola lignicola CBS 123094</name>
    <dbReference type="NCBI Taxonomy" id="1392246"/>
    <lineage>
        <taxon>Eukaryota</taxon>
        <taxon>Fungi</taxon>
        <taxon>Dikarya</taxon>
        <taxon>Ascomycota</taxon>
        <taxon>Pezizomycotina</taxon>
        <taxon>Dothideomycetes</taxon>
        <taxon>Pleosporomycetidae</taxon>
        <taxon>Pleosporales</taxon>
        <taxon>Amniculicolaceae</taxon>
        <taxon>Amniculicola</taxon>
    </lineage>
</organism>